<feature type="transmembrane region" description="Helical" evidence="2">
    <location>
        <begin position="435"/>
        <end position="453"/>
    </location>
</feature>
<keyword evidence="2" id="KW-1133">Transmembrane helix</keyword>
<dbReference type="Proteomes" id="UP000321577">
    <property type="component" value="Unassembled WGS sequence"/>
</dbReference>
<dbReference type="InterPro" id="IPR001045">
    <property type="entry name" value="Spermi_synthase"/>
</dbReference>
<evidence type="ECO:0000313" key="3">
    <source>
        <dbReference type="EMBL" id="GEP44687.1"/>
    </source>
</evidence>
<feature type="transmembrane region" description="Helical" evidence="2">
    <location>
        <begin position="31"/>
        <end position="61"/>
    </location>
</feature>
<dbReference type="SUPFAM" id="SSF53335">
    <property type="entry name" value="S-adenosyl-L-methionine-dependent methyltransferases"/>
    <property type="match status" value="1"/>
</dbReference>
<feature type="transmembrane region" description="Helical" evidence="2">
    <location>
        <begin position="148"/>
        <end position="173"/>
    </location>
</feature>
<dbReference type="CDD" id="cd02440">
    <property type="entry name" value="AdoMet_MTases"/>
    <property type="match status" value="1"/>
</dbReference>
<evidence type="ECO:0000256" key="2">
    <source>
        <dbReference type="SAM" id="Phobius"/>
    </source>
</evidence>
<feature type="transmembrane region" description="Helical" evidence="2">
    <location>
        <begin position="364"/>
        <end position="388"/>
    </location>
</feature>
<evidence type="ECO:0008006" key="5">
    <source>
        <dbReference type="Google" id="ProtNLM"/>
    </source>
</evidence>
<accession>A0A512MD83</accession>
<keyword evidence="2" id="KW-0472">Membrane</keyword>
<feature type="transmembrane region" description="Helical" evidence="2">
    <location>
        <begin position="408"/>
        <end position="429"/>
    </location>
</feature>
<dbReference type="SUPFAM" id="SSF103473">
    <property type="entry name" value="MFS general substrate transporter"/>
    <property type="match status" value="1"/>
</dbReference>
<keyword evidence="4" id="KW-1185">Reference proteome</keyword>
<feature type="transmembrane region" description="Helical" evidence="2">
    <location>
        <begin position="460"/>
        <end position="477"/>
    </location>
</feature>
<dbReference type="OrthoDB" id="178643at2"/>
<gene>
    <name evidence="3" type="ORF">BGE01nite_39780</name>
</gene>
<dbReference type="AlphaFoldDB" id="A0A512MD83"/>
<organism evidence="3 4">
    <name type="scientific">Brevifollis gellanilyticus</name>
    <dbReference type="NCBI Taxonomy" id="748831"/>
    <lineage>
        <taxon>Bacteria</taxon>
        <taxon>Pseudomonadati</taxon>
        <taxon>Verrucomicrobiota</taxon>
        <taxon>Verrucomicrobiia</taxon>
        <taxon>Verrucomicrobiales</taxon>
        <taxon>Verrucomicrobiaceae</taxon>
    </lineage>
</organism>
<dbReference type="Gene3D" id="3.40.50.150">
    <property type="entry name" value="Vaccinia Virus protein VP39"/>
    <property type="match status" value="1"/>
</dbReference>
<keyword evidence="1" id="KW-0745">Spermidine biosynthesis</keyword>
<dbReference type="PANTHER" id="PTHR11558">
    <property type="entry name" value="SPERMIDINE/SPERMINE SYNTHASE"/>
    <property type="match status" value="1"/>
</dbReference>
<dbReference type="GO" id="GO:0008295">
    <property type="term" value="P:spermidine biosynthetic process"/>
    <property type="evidence" value="ECO:0007669"/>
    <property type="project" value="UniProtKB-KW"/>
</dbReference>
<feature type="transmembrane region" description="Helical" evidence="2">
    <location>
        <begin position="231"/>
        <end position="250"/>
    </location>
</feature>
<dbReference type="InterPro" id="IPR036259">
    <property type="entry name" value="MFS_trans_sf"/>
</dbReference>
<dbReference type="EMBL" id="BKAG01000034">
    <property type="protein sequence ID" value="GEP44687.1"/>
    <property type="molecule type" value="Genomic_DNA"/>
</dbReference>
<sequence length="782" mass="84282">MRSKLTIISAASLFFISGSAALIYQTAWQRLFVIFAGGDIQAVTLIVTAFMLGLGGGYLLGGWLADQQSAARNLLAFALVEAGIAIWGGCSQWLYHDILCQQLSALTGARITGGIVLIILLLPPTVLMGMSLPLLARALTRKVDQAAAHIGCLYGMNTLGAAAGALLTTWYLLPQHGISGSIDTAVMMNIACAACILPFIPLSFGEQTEIMPAVPEAAPTTPGLSGRMKGFLLLHAVTGFLALGLEIVWFRVLGVMLKSTAFTFGTLLGIYLAGLGLGALAGIWKAGRSTNPLRTFLWLQASLAVYAGLSLMLLLQAIHHAPWCAELLAYLDSYEPIDINMSIQLLQHHQAAHAGLPDPMLLPILHGLIPLLLILPATFLMGLSFPCLQKAAQTDLAHIGTRTGWLQAANIAGSVAGALLVGTLFISWLGSARTLELLVSIGVVLGLLALAGTQRLRLKAASWLALALVTLALIPSADDFWASIHGTTADKMVHVEDSTGVAALKKTAPAPGLPGDTMVFVNGTGQSWLPYGHVHSVLGALPALLHPNPQRIAVIGLGSGDTAYSVAPRYQTEEVICVEIIGGQIEALREHHARHPSPSIKALLGEKRIRHVRGDGRRFLMMSDERFDIIEADALRPNGAGSGILYSQEYFQLMLKRLKPGGYAVTWVPTSRVRNTFLRVFPHVLDLGHIIIGSPDRIDVSASDLRRRLGHLEVRQHFRLADVPIQELLAPYLNANFRTHIIGPETSRSQFTDINTDLHPRDEFHLSRLWEPEPEQEVINAE</sequence>
<comment type="caution">
    <text evidence="3">The sequence shown here is derived from an EMBL/GenBank/DDBJ whole genome shotgun (WGS) entry which is preliminary data.</text>
</comment>
<reference evidence="3 4" key="1">
    <citation type="submission" date="2019-07" db="EMBL/GenBank/DDBJ databases">
        <title>Whole genome shotgun sequence of Brevifollis gellanilyticus NBRC 108608.</title>
        <authorList>
            <person name="Hosoyama A."/>
            <person name="Uohara A."/>
            <person name="Ohji S."/>
            <person name="Ichikawa N."/>
        </authorList>
    </citation>
    <scope>NUCLEOTIDE SEQUENCE [LARGE SCALE GENOMIC DNA]</scope>
    <source>
        <strain evidence="3 4">NBRC 108608</strain>
    </source>
</reference>
<keyword evidence="2" id="KW-0812">Transmembrane</keyword>
<dbReference type="Pfam" id="PF01564">
    <property type="entry name" value="Spermine_synth"/>
    <property type="match status" value="1"/>
</dbReference>
<feature type="transmembrane region" description="Helical" evidence="2">
    <location>
        <begin position="115"/>
        <end position="136"/>
    </location>
</feature>
<name>A0A512MD83_9BACT</name>
<dbReference type="GO" id="GO:0005829">
    <property type="term" value="C:cytosol"/>
    <property type="evidence" value="ECO:0007669"/>
    <property type="project" value="TreeGrafter"/>
</dbReference>
<dbReference type="GO" id="GO:0004766">
    <property type="term" value="F:spermidine synthase activity"/>
    <property type="evidence" value="ECO:0007669"/>
    <property type="project" value="TreeGrafter"/>
</dbReference>
<feature type="transmembrane region" description="Helical" evidence="2">
    <location>
        <begin position="73"/>
        <end position="95"/>
    </location>
</feature>
<evidence type="ECO:0000256" key="1">
    <source>
        <dbReference type="ARBA" id="ARBA00023066"/>
    </source>
</evidence>
<evidence type="ECO:0000313" key="4">
    <source>
        <dbReference type="Proteomes" id="UP000321577"/>
    </source>
</evidence>
<dbReference type="PANTHER" id="PTHR11558:SF11">
    <property type="entry name" value="SPERMIDINE SYNTHASE"/>
    <property type="match status" value="1"/>
</dbReference>
<dbReference type="InterPro" id="IPR029063">
    <property type="entry name" value="SAM-dependent_MTases_sf"/>
</dbReference>
<feature type="transmembrane region" description="Helical" evidence="2">
    <location>
        <begin position="262"/>
        <end position="284"/>
    </location>
</feature>
<protein>
    <recommendedName>
        <fullName evidence="5">Spermidine synthase</fullName>
    </recommendedName>
</protein>
<proteinExistence type="predicted"/>
<dbReference type="RefSeq" id="WP_146852879.1">
    <property type="nucleotide sequence ID" value="NZ_BKAG01000034.1"/>
</dbReference>
<feature type="transmembrane region" description="Helical" evidence="2">
    <location>
        <begin position="296"/>
        <end position="318"/>
    </location>
</feature>
<feature type="transmembrane region" description="Helical" evidence="2">
    <location>
        <begin position="185"/>
        <end position="204"/>
    </location>
</feature>